<sequence>MEFFSAYCVKGRHLLEEDIHKQIVVDSLAFMVENKRIWLYGFVILPGEFHLLWQRQPAWELKNLRQMLLKFTAHQIKHRLKAINRRELETYRSPLRDRQFQFWERHADALPVSIAQAAAEKLQQMHEAPVAGGLCRQPEAYRFSSAAFYAQAAIRQEKNETGSFAPVHAGEGQAAAAGHPSPEPALNGLLRHYQQYFPP</sequence>
<dbReference type="Gene3D" id="3.30.70.1290">
    <property type="entry name" value="Transposase IS200-like"/>
    <property type="match status" value="1"/>
</dbReference>
<evidence type="ECO:0000313" key="2">
    <source>
        <dbReference type="Proteomes" id="UP000246099"/>
    </source>
</evidence>
<name>A0ABM6WCF3_9BACT</name>
<evidence type="ECO:0000313" key="1">
    <source>
        <dbReference type="EMBL" id="AWO01648.1"/>
    </source>
</evidence>
<dbReference type="EMBL" id="CP029600">
    <property type="protein sequence ID" value="AWO01648.1"/>
    <property type="molecule type" value="Genomic_DNA"/>
</dbReference>
<dbReference type="Proteomes" id="UP000246099">
    <property type="component" value="Chromosome"/>
</dbReference>
<proteinExistence type="predicted"/>
<protein>
    <recommendedName>
        <fullName evidence="3">Transposase IS200-like domain-containing protein</fullName>
    </recommendedName>
</protein>
<dbReference type="RefSeq" id="WP_119077859.1">
    <property type="nucleotide sequence ID" value="NZ_CP029600.1"/>
</dbReference>
<evidence type="ECO:0008006" key="3">
    <source>
        <dbReference type="Google" id="ProtNLM"/>
    </source>
</evidence>
<organism evidence="1 2">
    <name type="scientific">Chitinophaga alhagiae</name>
    <dbReference type="NCBI Taxonomy" id="2203219"/>
    <lineage>
        <taxon>Bacteria</taxon>
        <taxon>Pseudomonadati</taxon>
        <taxon>Bacteroidota</taxon>
        <taxon>Chitinophagia</taxon>
        <taxon>Chitinophagales</taxon>
        <taxon>Chitinophagaceae</taxon>
        <taxon>Chitinophaga</taxon>
    </lineage>
</organism>
<dbReference type="InterPro" id="IPR036515">
    <property type="entry name" value="Transposase_17_sf"/>
</dbReference>
<gene>
    <name evidence="1" type="ORF">DLD77_08040</name>
</gene>
<keyword evidence="2" id="KW-1185">Reference proteome</keyword>
<accession>A0ABM6WCF3</accession>
<reference evidence="1 2" key="1">
    <citation type="submission" date="2018-05" db="EMBL/GenBank/DDBJ databases">
        <title>Chitinophaga sp. nov., isolated from rhizosphere soil of Alhagi.</title>
        <authorList>
            <person name="Liu Y."/>
        </authorList>
    </citation>
    <scope>NUCLEOTIDE SEQUENCE [LARGE SCALE GENOMIC DNA]</scope>
    <source>
        <strain evidence="1 2">T22</strain>
    </source>
</reference>
<dbReference type="SUPFAM" id="SSF143422">
    <property type="entry name" value="Transposase IS200-like"/>
    <property type="match status" value="1"/>
</dbReference>